<feature type="domain" description="PHD-type" evidence="12">
    <location>
        <begin position="224"/>
        <end position="274"/>
    </location>
</feature>
<dbReference type="Proteomes" id="UP001044222">
    <property type="component" value="Chromosome 12"/>
</dbReference>
<feature type="compositionally biased region" description="Acidic residues" evidence="10">
    <location>
        <begin position="585"/>
        <end position="594"/>
    </location>
</feature>
<dbReference type="InterPro" id="IPR019787">
    <property type="entry name" value="Znf_PHD-finger"/>
</dbReference>
<evidence type="ECO:0000259" key="12">
    <source>
        <dbReference type="PROSITE" id="PS50016"/>
    </source>
</evidence>
<feature type="domain" description="PHD-type" evidence="12">
    <location>
        <begin position="795"/>
        <end position="848"/>
    </location>
</feature>
<feature type="region of interest" description="Disordered" evidence="10">
    <location>
        <begin position="357"/>
        <end position="383"/>
    </location>
</feature>
<feature type="region of interest" description="Disordered" evidence="10">
    <location>
        <begin position="402"/>
        <end position="744"/>
    </location>
</feature>
<evidence type="ECO:0000313" key="15">
    <source>
        <dbReference type="EMBL" id="KAG5838207.1"/>
    </source>
</evidence>
<dbReference type="CDD" id="cd15509">
    <property type="entry name" value="PHD1_KMT2C_like"/>
    <property type="match status" value="1"/>
</dbReference>
<dbReference type="AlphaFoldDB" id="A0A9D3LXX5"/>
<keyword evidence="8" id="KW-0539">Nucleus</keyword>
<feature type="domain" description="PHD-type" evidence="12">
    <location>
        <begin position="845"/>
        <end position="895"/>
    </location>
</feature>
<dbReference type="GO" id="GO:0008270">
    <property type="term" value="F:zinc ion binding"/>
    <property type="evidence" value="ECO:0007669"/>
    <property type="project" value="UniProtKB-KW"/>
</dbReference>
<evidence type="ECO:0000259" key="13">
    <source>
        <dbReference type="PROSITE" id="PS50089"/>
    </source>
</evidence>
<dbReference type="GO" id="GO:0044666">
    <property type="term" value="C:MLL3/4 complex"/>
    <property type="evidence" value="ECO:0007669"/>
    <property type="project" value="TreeGrafter"/>
</dbReference>
<dbReference type="CDD" id="cd15489">
    <property type="entry name" value="PHD_SF"/>
    <property type="match status" value="1"/>
</dbReference>
<feature type="chain" id="PRO_5039148824" description="[Histone H3]-lysine(4) N-trimethyltransferase" evidence="11">
    <location>
        <begin position="20"/>
        <end position="1007"/>
    </location>
</feature>
<feature type="compositionally biased region" description="Acidic residues" evidence="10">
    <location>
        <begin position="371"/>
        <end position="383"/>
    </location>
</feature>
<comment type="subcellular location">
    <subcellularLocation>
        <location evidence="1">Nucleus</location>
    </subcellularLocation>
</comment>
<evidence type="ECO:0000256" key="4">
    <source>
        <dbReference type="ARBA" id="ARBA00022771"/>
    </source>
</evidence>
<feature type="compositionally biased region" description="Pro residues" evidence="10">
    <location>
        <begin position="560"/>
        <end position="573"/>
    </location>
</feature>
<accession>A0A9D3LXX5</accession>
<sequence>MALWLISCLRSVCAGRAVGFVHSATVPSPACMASGSSGDLARPPAAPPWTPSAPPPPAPGSDDLSSIGFPDSTSAASLFDDTGHCWVHHWCAVWSEGVEHGDDQEPQGVDNAVISGIQQRCEYCKRLGATIRCQAEGCSRTYHFPCSAASGSFQSMKQLALLCPEHIEKAVELANEEARCSVCDSAGELADLVFCTGCGQHYHAACLEISATPLQRSGWQCPECKVCLTCRQPGEDSMMLVCDACDKGCHTFCLQPAMHSLPSEPWKCRRCRVCSECGACGSALQDSAHWFENYTVCESCQQQRASICAVCSKGPAPEASLCPCHTCHRLVHSECASLLDSEEGKYTCSLCQTPPQAEGAVEPGETVTQMEQEEEVEPERETPMELDGEAEAVDMVKVPDNTVEEETTDAPPQEMMDVSSLETTDAPPPDTIDTTPPGTTPAPPAEMTDALPLETKGAPPQELTDITPPETTDLPQEPPPSEVGGASGPSQSETCPAPAVGDEGEAVGGTDLQTQHSPSPEVKEEPQTDVQEMETEGAAARGEASSPTPEEREESSTDTPTPPPCSPLTPPTIPLEQEHVSMEGEVSEPQEPTEAEPRTSPAPSAPALPAVDMETGTGQSEEEEDEEEEEEPAAEAAGGDGTLAVRVKPRRRRSSSGFLGSPAEPDGQSVSMELSLVPAGRSRSDSLLTETDDSLPFDPLKPDGDKVKRRGSPGRSRMKQGRSSGFPGKRRPRGGGSGRGRGRSRLKAMASCIDAFLLSMTADTGLTKEEEEEEDDTMQNTVVLFSNTDKFVLLQDMCVVCGSFGQGVEGQLLACAQCAQCYHPYCVNSKITKMMLRKGWRCLECIVCEVCGKASDPARLLLCDDCDVSYHTYCLDPPLHTVPKGGWKCKWCVCCMQCGSSSPGFHCEWQNNYTHCGPCASLVTCPVCRQSFMEEELLLQCQHCDRWVHAVCESLYTEDEVEEASDEGFACSACTPYVPKRIVEPPVSAVVKVKEPEPQFYRLEGVG</sequence>
<dbReference type="SMART" id="SM00249">
    <property type="entry name" value="PHD"/>
    <property type="match status" value="7"/>
</dbReference>
<evidence type="ECO:0000256" key="1">
    <source>
        <dbReference type="ARBA" id="ARBA00004123"/>
    </source>
</evidence>
<evidence type="ECO:0000256" key="3">
    <source>
        <dbReference type="ARBA" id="ARBA00022737"/>
    </source>
</evidence>
<evidence type="ECO:0000256" key="11">
    <source>
        <dbReference type="SAM" id="SignalP"/>
    </source>
</evidence>
<feature type="signal peptide" evidence="11">
    <location>
        <begin position="1"/>
        <end position="19"/>
    </location>
</feature>
<dbReference type="GO" id="GO:0003713">
    <property type="term" value="F:transcription coactivator activity"/>
    <property type="evidence" value="ECO:0007669"/>
    <property type="project" value="TreeGrafter"/>
</dbReference>
<evidence type="ECO:0008006" key="17">
    <source>
        <dbReference type="Google" id="ProtNLM"/>
    </source>
</evidence>
<evidence type="ECO:0000259" key="14">
    <source>
        <dbReference type="PROSITE" id="PS51805"/>
    </source>
</evidence>
<dbReference type="FunFam" id="3.30.40.10:FF:000080">
    <property type="entry name" value="Histone-lysine N-methyltransferase 2C"/>
    <property type="match status" value="1"/>
</dbReference>
<dbReference type="PROSITE" id="PS50089">
    <property type="entry name" value="ZF_RING_2"/>
    <property type="match status" value="1"/>
</dbReference>
<keyword evidence="7" id="KW-0804">Transcription</keyword>
<feature type="domain" description="PHD-type" evidence="12">
    <location>
        <begin position="305"/>
        <end position="354"/>
    </location>
</feature>
<evidence type="ECO:0000256" key="6">
    <source>
        <dbReference type="ARBA" id="ARBA00023015"/>
    </source>
</evidence>
<feature type="domain" description="RING-type" evidence="13">
    <location>
        <begin position="180"/>
        <end position="225"/>
    </location>
</feature>
<dbReference type="CDD" id="cd15513">
    <property type="entry name" value="PHD5_KMT2C_like"/>
    <property type="match status" value="1"/>
</dbReference>
<keyword evidence="2" id="KW-0479">Metal-binding</keyword>
<dbReference type="InterPro" id="IPR001965">
    <property type="entry name" value="Znf_PHD"/>
</dbReference>
<evidence type="ECO:0000256" key="9">
    <source>
        <dbReference type="PROSITE-ProRule" id="PRU00175"/>
    </source>
</evidence>
<dbReference type="PROSITE" id="PS51805">
    <property type="entry name" value="EPHD"/>
    <property type="match status" value="1"/>
</dbReference>
<keyword evidence="5" id="KW-0862">Zinc</keyword>
<dbReference type="FunFam" id="3.30.40.10:FF:000095">
    <property type="entry name" value="Histone-lysine N-methyltransferase 2C"/>
    <property type="match status" value="1"/>
</dbReference>
<evidence type="ECO:0000256" key="5">
    <source>
        <dbReference type="ARBA" id="ARBA00022833"/>
    </source>
</evidence>
<dbReference type="GO" id="GO:0045944">
    <property type="term" value="P:positive regulation of transcription by RNA polymerase II"/>
    <property type="evidence" value="ECO:0007669"/>
    <property type="project" value="TreeGrafter"/>
</dbReference>
<keyword evidence="11" id="KW-0732">Signal</keyword>
<evidence type="ECO:0000256" key="10">
    <source>
        <dbReference type="SAM" id="MobiDB-lite"/>
    </source>
</evidence>
<dbReference type="SMART" id="SM00184">
    <property type="entry name" value="RING"/>
    <property type="match status" value="5"/>
</dbReference>
<feature type="compositionally biased region" description="Low complexity" evidence="10">
    <location>
        <begin position="598"/>
        <end position="610"/>
    </location>
</feature>
<feature type="compositionally biased region" description="Basic residues" evidence="10">
    <location>
        <begin position="707"/>
        <end position="720"/>
    </location>
</feature>
<dbReference type="Gene3D" id="3.30.40.10">
    <property type="entry name" value="Zinc/RING finger domain, C3HC4 (zinc finger)"/>
    <property type="match status" value="5"/>
</dbReference>
<dbReference type="FunFam" id="3.30.40.10:FF:000070">
    <property type="entry name" value="Histone-lysine N-methyltransferase"/>
    <property type="match status" value="1"/>
</dbReference>
<keyword evidence="6" id="KW-0805">Transcription regulation</keyword>
<feature type="compositionally biased region" description="Acidic residues" evidence="10">
    <location>
        <begin position="620"/>
        <end position="633"/>
    </location>
</feature>
<protein>
    <recommendedName>
        <fullName evidence="17">[Histone H3]-lysine(4) N-trimethyltransferase</fullName>
    </recommendedName>
</protein>
<dbReference type="GO" id="GO:0042800">
    <property type="term" value="F:histone H3K4 methyltransferase activity"/>
    <property type="evidence" value="ECO:0007669"/>
    <property type="project" value="TreeGrafter"/>
</dbReference>
<dbReference type="SUPFAM" id="SSF57903">
    <property type="entry name" value="FYVE/PHD zinc finger"/>
    <property type="match status" value="6"/>
</dbReference>
<evidence type="ECO:0000256" key="8">
    <source>
        <dbReference type="ARBA" id="ARBA00023242"/>
    </source>
</evidence>
<dbReference type="InterPro" id="IPR034732">
    <property type="entry name" value="EPHD"/>
</dbReference>
<dbReference type="Pfam" id="PF13771">
    <property type="entry name" value="zf-HC5HC2H"/>
    <property type="match status" value="1"/>
</dbReference>
<comment type="caution">
    <text evidence="15">The sequence shown here is derived from an EMBL/GenBank/DDBJ whole genome shotgun (WGS) entry which is preliminary data.</text>
</comment>
<dbReference type="FunFam" id="3.30.40.10:FF:001142">
    <property type="entry name" value="Histone-lysine N-methyltransferase"/>
    <property type="match status" value="1"/>
</dbReference>
<dbReference type="PANTHER" id="PTHR45888:SF2">
    <property type="entry name" value="HISTONE-LYSINE N-METHYLTRANSFERASE 2D"/>
    <property type="match status" value="1"/>
</dbReference>
<keyword evidence="3" id="KW-0677">Repeat</keyword>
<dbReference type="PANTHER" id="PTHR45888">
    <property type="entry name" value="HL01030P-RELATED"/>
    <property type="match status" value="1"/>
</dbReference>
<gene>
    <name evidence="15" type="ORF">ANANG_G00221330</name>
</gene>
<dbReference type="InterPro" id="IPR011011">
    <property type="entry name" value="Znf_FYVE_PHD"/>
</dbReference>
<dbReference type="InterPro" id="IPR001841">
    <property type="entry name" value="Znf_RING"/>
</dbReference>
<dbReference type="EMBL" id="JAFIRN010000012">
    <property type="protein sequence ID" value="KAG5838207.1"/>
    <property type="molecule type" value="Genomic_DNA"/>
</dbReference>
<feature type="region of interest" description="Disordered" evidence="10">
    <location>
        <begin position="36"/>
        <end position="66"/>
    </location>
</feature>
<keyword evidence="4 9" id="KW-0863">Zinc-finger</keyword>
<keyword evidence="16" id="KW-1185">Reference proteome</keyword>
<reference evidence="15" key="1">
    <citation type="submission" date="2021-01" db="EMBL/GenBank/DDBJ databases">
        <title>A chromosome-scale assembly of European eel, Anguilla anguilla.</title>
        <authorList>
            <person name="Henkel C."/>
            <person name="Jong-Raadsen S.A."/>
            <person name="Dufour S."/>
            <person name="Weltzien F.-A."/>
            <person name="Palstra A.P."/>
            <person name="Pelster B."/>
            <person name="Spaink H.P."/>
            <person name="Van Den Thillart G.E."/>
            <person name="Jansen H."/>
            <person name="Zahm M."/>
            <person name="Klopp C."/>
            <person name="Cedric C."/>
            <person name="Louis A."/>
            <person name="Berthelot C."/>
            <person name="Parey E."/>
            <person name="Roest Crollius H."/>
            <person name="Montfort J."/>
            <person name="Robinson-Rechavi M."/>
            <person name="Bucao C."/>
            <person name="Bouchez O."/>
            <person name="Gislard M."/>
            <person name="Lluch J."/>
            <person name="Milhes M."/>
            <person name="Lampietro C."/>
            <person name="Lopez Roques C."/>
            <person name="Donnadieu C."/>
            <person name="Braasch I."/>
            <person name="Desvignes T."/>
            <person name="Postlethwait J."/>
            <person name="Bobe J."/>
            <person name="Guiguen Y."/>
            <person name="Dirks R."/>
        </authorList>
    </citation>
    <scope>NUCLEOTIDE SEQUENCE</scope>
    <source>
        <strain evidence="15">Tag_6206</strain>
        <tissue evidence="15">Liver</tissue>
    </source>
</reference>
<organism evidence="15 16">
    <name type="scientific">Anguilla anguilla</name>
    <name type="common">European freshwater eel</name>
    <name type="synonym">Muraena anguilla</name>
    <dbReference type="NCBI Taxonomy" id="7936"/>
    <lineage>
        <taxon>Eukaryota</taxon>
        <taxon>Metazoa</taxon>
        <taxon>Chordata</taxon>
        <taxon>Craniata</taxon>
        <taxon>Vertebrata</taxon>
        <taxon>Euteleostomi</taxon>
        <taxon>Actinopterygii</taxon>
        <taxon>Neopterygii</taxon>
        <taxon>Teleostei</taxon>
        <taxon>Anguilliformes</taxon>
        <taxon>Anguillidae</taxon>
        <taxon>Anguilla</taxon>
    </lineage>
</organism>
<feature type="domain" description="PHD-type" evidence="12">
    <location>
        <begin position="922"/>
        <end position="977"/>
    </location>
</feature>
<feature type="compositionally biased region" description="Pro residues" evidence="10">
    <location>
        <begin position="44"/>
        <end position="59"/>
    </location>
</feature>
<dbReference type="PROSITE" id="PS50016">
    <property type="entry name" value="ZF_PHD_2"/>
    <property type="match status" value="6"/>
</dbReference>
<evidence type="ECO:0000256" key="2">
    <source>
        <dbReference type="ARBA" id="ARBA00022723"/>
    </source>
</evidence>
<dbReference type="Pfam" id="PF00628">
    <property type="entry name" value="PHD"/>
    <property type="match status" value="5"/>
</dbReference>
<evidence type="ECO:0000313" key="16">
    <source>
        <dbReference type="Proteomes" id="UP001044222"/>
    </source>
</evidence>
<evidence type="ECO:0000256" key="7">
    <source>
        <dbReference type="ARBA" id="ARBA00023163"/>
    </source>
</evidence>
<dbReference type="InterPro" id="IPR013083">
    <property type="entry name" value="Znf_RING/FYVE/PHD"/>
</dbReference>
<proteinExistence type="predicted"/>
<feature type="domain" description="PHD-type" evidence="14">
    <location>
        <begin position="63"/>
        <end position="167"/>
    </location>
</feature>
<name>A0A9D3LXX5_ANGAN</name>
<feature type="domain" description="PHD-type" evidence="12">
    <location>
        <begin position="177"/>
        <end position="227"/>
    </location>
</feature>